<accession>A0A1G5RSP1</accession>
<dbReference type="STRING" id="1120920.SAMN03080599_00565"/>
<evidence type="ECO:0000313" key="1">
    <source>
        <dbReference type="EMBL" id="SCZ77102.1"/>
    </source>
</evidence>
<reference evidence="1 2" key="1">
    <citation type="submission" date="2016-10" db="EMBL/GenBank/DDBJ databases">
        <authorList>
            <person name="de Groot N.N."/>
        </authorList>
    </citation>
    <scope>NUCLEOTIDE SEQUENCE [LARGE SCALE GENOMIC DNA]</scope>
    <source>
        <strain evidence="1 2">DSM 2784</strain>
    </source>
</reference>
<dbReference type="AlphaFoldDB" id="A0A1G5RSP1"/>
<proteinExistence type="predicted"/>
<sequence length="303" mass="34341">MSVSLYYPNSEYLAALELASLSYDLITFRLRLFSDEVLWRNSVLAESFSGIAAAPRSVLEATRLNESTKVIVLTEQYCSDTNAFCIYDPIDKMNQLVWSMLSVEGLFSEDRGLNCLFSFAAYHQQGHSFASLKSQLRLHMPLASIVDVTSLTGLTFQADGELSDWLWQDAKSALKEGRCYALAYNPQDLIVTTMPEWKEKLASAVQRAVHPIWFWCGAEWGTLLFKLMPQIKSLCWICEHPKDFELAEKWMSFIKSQQSGTAGYLISRRGSYDSDDFIRKGTLDGRFESIDDYVRFAATGGKL</sequence>
<gene>
    <name evidence="1" type="ORF">SAMN03080599_00565</name>
</gene>
<keyword evidence="2" id="KW-1185">Reference proteome</keyword>
<dbReference type="Proteomes" id="UP000199208">
    <property type="component" value="Unassembled WGS sequence"/>
</dbReference>
<dbReference type="EMBL" id="FMWL01000002">
    <property type="protein sequence ID" value="SCZ77102.1"/>
    <property type="molecule type" value="Genomic_DNA"/>
</dbReference>
<organism evidence="1 2">
    <name type="scientific">Acidaminobacter hydrogenoformans DSM 2784</name>
    <dbReference type="NCBI Taxonomy" id="1120920"/>
    <lineage>
        <taxon>Bacteria</taxon>
        <taxon>Bacillati</taxon>
        <taxon>Bacillota</taxon>
        <taxon>Clostridia</taxon>
        <taxon>Peptostreptococcales</taxon>
        <taxon>Acidaminobacteraceae</taxon>
        <taxon>Acidaminobacter</taxon>
    </lineage>
</organism>
<protein>
    <submittedName>
        <fullName evidence="1">Uncharacterized protein</fullName>
    </submittedName>
</protein>
<evidence type="ECO:0000313" key="2">
    <source>
        <dbReference type="Proteomes" id="UP000199208"/>
    </source>
</evidence>
<name>A0A1G5RSP1_9FIRM</name>
<dbReference type="RefSeq" id="WP_092589365.1">
    <property type="nucleotide sequence ID" value="NZ_FMWL01000002.1"/>
</dbReference>